<keyword evidence="1 2" id="KW-0238">DNA-binding</keyword>
<dbReference type="SUPFAM" id="SSF46689">
    <property type="entry name" value="Homeodomain-like"/>
    <property type="match status" value="1"/>
</dbReference>
<feature type="domain" description="HTH tetR-type" evidence="3">
    <location>
        <begin position="30"/>
        <end position="90"/>
    </location>
</feature>
<gene>
    <name evidence="4" type="ORF">GCM10017161_00770</name>
</gene>
<dbReference type="Gene3D" id="1.10.357.10">
    <property type="entry name" value="Tetracycline Repressor, domain 2"/>
    <property type="match status" value="1"/>
</dbReference>
<dbReference type="GO" id="GO:0003700">
    <property type="term" value="F:DNA-binding transcription factor activity"/>
    <property type="evidence" value="ECO:0007669"/>
    <property type="project" value="TreeGrafter"/>
</dbReference>
<reference evidence="4" key="1">
    <citation type="journal article" date="2014" name="Int. J. Syst. Evol. Microbiol.">
        <title>Complete genome sequence of Corynebacterium casei LMG S-19264T (=DSM 44701T), isolated from a smear-ripened cheese.</title>
        <authorList>
            <consortium name="US DOE Joint Genome Institute (JGI-PGF)"/>
            <person name="Walter F."/>
            <person name="Albersmeier A."/>
            <person name="Kalinowski J."/>
            <person name="Ruckert C."/>
        </authorList>
    </citation>
    <scope>NUCLEOTIDE SEQUENCE</scope>
    <source>
        <strain evidence="4">KCTC 42731</strain>
    </source>
</reference>
<dbReference type="InterPro" id="IPR050109">
    <property type="entry name" value="HTH-type_TetR-like_transc_reg"/>
</dbReference>
<dbReference type="PANTHER" id="PTHR30055">
    <property type="entry name" value="HTH-TYPE TRANSCRIPTIONAL REGULATOR RUTR"/>
    <property type="match status" value="1"/>
</dbReference>
<keyword evidence="5" id="KW-1185">Reference proteome</keyword>
<sequence>MQYQCQCFILIVVKNLVMNPELLVEQKPLSERGQKILTAAQALFLEHGYDNTSLDMIIRESGGSRRNIYSEFGNKEGLLLAVVREHVSTQLNTLLDIDYQLSPQEALSQVSFRFMKGFLSETLIGLFRLVTNIVPSFPEVGQLIFQAGPLTGCKPISNYLEYLAEQGVLDIDDAQFAAHMLIEMVKSRLHLQAILVPSNSPSEAQIKQHIEKAVKVFLRAYKV</sequence>
<dbReference type="PANTHER" id="PTHR30055:SF146">
    <property type="entry name" value="HTH-TYPE TRANSCRIPTIONAL DUAL REGULATOR CECR"/>
    <property type="match status" value="1"/>
</dbReference>
<dbReference type="PROSITE" id="PS50977">
    <property type="entry name" value="HTH_TETR_2"/>
    <property type="match status" value="1"/>
</dbReference>
<evidence type="ECO:0000256" key="1">
    <source>
        <dbReference type="ARBA" id="ARBA00023125"/>
    </source>
</evidence>
<dbReference type="AlphaFoldDB" id="A0A919BAF6"/>
<evidence type="ECO:0000313" key="5">
    <source>
        <dbReference type="Proteomes" id="UP000623842"/>
    </source>
</evidence>
<evidence type="ECO:0000259" key="3">
    <source>
        <dbReference type="PROSITE" id="PS50977"/>
    </source>
</evidence>
<dbReference type="Pfam" id="PF00440">
    <property type="entry name" value="TetR_N"/>
    <property type="match status" value="1"/>
</dbReference>
<protein>
    <submittedName>
        <fullName evidence="4">TetR family transcriptional regulator</fullName>
    </submittedName>
</protein>
<dbReference type="GO" id="GO:0000976">
    <property type="term" value="F:transcription cis-regulatory region binding"/>
    <property type="evidence" value="ECO:0007669"/>
    <property type="project" value="TreeGrafter"/>
</dbReference>
<evidence type="ECO:0000256" key="2">
    <source>
        <dbReference type="PROSITE-ProRule" id="PRU00335"/>
    </source>
</evidence>
<organism evidence="4 5">
    <name type="scientific">Thalassotalea marina</name>
    <dbReference type="NCBI Taxonomy" id="1673741"/>
    <lineage>
        <taxon>Bacteria</taxon>
        <taxon>Pseudomonadati</taxon>
        <taxon>Pseudomonadota</taxon>
        <taxon>Gammaproteobacteria</taxon>
        <taxon>Alteromonadales</taxon>
        <taxon>Colwelliaceae</taxon>
        <taxon>Thalassotalea</taxon>
    </lineage>
</organism>
<dbReference type="InterPro" id="IPR009057">
    <property type="entry name" value="Homeodomain-like_sf"/>
</dbReference>
<comment type="caution">
    <text evidence="4">The sequence shown here is derived from an EMBL/GenBank/DDBJ whole genome shotgun (WGS) entry which is preliminary data.</text>
</comment>
<dbReference type="EMBL" id="BNCK01000001">
    <property type="protein sequence ID" value="GHF77635.1"/>
    <property type="molecule type" value="Genomic_DNA"/>
</dbReference>
<dbReference type="InterPro" id="IPR039536">
    <property type="entry name" value="TetR_C_Proteobacteria"/>
</dbReference>
<dbReference type="Proteomes" id="UP000623842">
    <property type="component" value="Unassembled WGS sequence"/>
</dbReference>
<dbReference type="PRINTS" id="PR00455">
    <property type="entry name" value="HTHTETR"/>
</dbReference>
<dbReference type="Pfam" id="PF14246">
    <property type="entry name" value="TetR_C_7"/>
    <property type="match status" value="1"/>
</dbReference>
<reference evidence="4" key="2">
    <citation type="submission" date="2020-09" db="EMBL/GenBank/DDBJ databases">
        <authorList>
            <person name="Sun Q."/>
            <person name="Kim S."/>
        </authorList>
    </citation>
    <scope>NUCLEOTIDE SEQUENCE</scope>
    <source>
        <strain evidence="4">KCTC 42731</strain>
    </source>
</reference>
<feature type="DNA-binding region" description="H-T-H motif" evidence="2">
    <location>
        <begin position="53"/>
        <end position="72"/>
    </location>
</feature>
<accession>A0A919BAF6</accession>
<name>A0A919BAF6_9GAMM</name>
<evidence type="ECO:0000313" key="4">
    <source>
        <dbReference type="EMBL" id="GHF77635.1"/>
    </source>
</evidence>
<dbReference type="InterPro" id="IPR001647">
    <property type="entry name" value="HTH_TetR"/>
</dbReference>
<proteinExistence type="predicted"/>
<dbReference type="Gene3D" id="1.10.10.60">
    <property type="entry name" value="Homeodomain-like"/>
    <property type="match status" value="1"/>
</dbReference>